<evidence type="ECO:0000313" key="11">
    <source>
        <dbReference type="Proteomes" id="UP000070442"/>
    </source>
</evidence>
<accession>A0A134AD45</accession>
<dbReference type="Gene3D" id="1.10.8.100">
    <property type="entry name" value="Ribosomal RNA adenine dimethylase-like, domain 2"/>
    <property type="match status" value="1"/>
</dbReference>
<evidence type="ECO:0000256" key="2">
    <source>
        <dbReference type="ARBA" id="ARBA00022552"/>
    </source>
</evidence>
<feature type="binding site" evidence="7 8">
    <location>
        <position position="126"/>
    </location>
    <ligand>
        <name>S-adenosyl-L-methionine</name>
        <dbReference type="ChEBI" id="CHEBI:59789"/>
    </ligand>
</feature>
<dbReference type="GO" id="GO:0005829">
    <property type="term" value="C:cytosol"/>
    <property type="evidence" value="ECO:0007669"/>
    <property type="project" value="TreeGrafter"/>
</dbReference>
<dbReference type="PANTHER" id="PTHR11727:SF7">
    <property type="entry name" value="DIMETHYLADENOSINE TRANSFERASE-RELATED"/>
    <property type="match status" value="1"/>
</dbReference>
<sequence>MNKRLYSPAVIRDIQKKWGFQFQKSLGQNFLIDGNIVRGIGDSADVKEGDVVLEIGAGIGTLTEELALRGAHVFCVEIDENLRPILEETLAPYDKVEIFYRDVLKTDLKKELSARFPGKSVKVVANLPYYVTTPILVHLLDGELPIESMHIMVQKEMATRMAAPPGNKMYGSISVFLQMRGDVKTALHVPRTCFMPQPKVDSAVLAVTNFTGEHPETLRQAEAVVRAAFSKRRKTVLNALSTYGFELEKEDVQKALVDSGIEPTRRAETITVEEFRVLAKNFPKVTKELKENDGKL</sequence>
<keyword evidence="4 7" id="KW-0808">Transferase</keyword>
<dbReference type="GO" id="GO:0052908">
    <property type="term" value="F:16S rRNA (adenine(1518)-N(6)/adenine(1519)-N(6))-dimethyltransferase activity"/>
    <property type="evidence" value="ECO:0007669"/>
    <property type="project" value="UniProtKB-EC"/>
</dbReference>
<dbReference type="NCBIfam" id="TIGR00755">
    <property type="entry name" value="ksgA"/>
    <property type="match status" value="1"/>
</dbReference>
<dbReference type="CDD" id="cd02440">
    <property type="entry name" value="AdoMet_MTases"/>
    <property type="match status" value="1"/>
</dbReference>
<dbReference type="RefSeq" id="WP_321164849.1">
    <property type="nucleotide sequence ID" value="NZ_CAIJCT010000007.1"/>
</dbReference>
<comment type="caution">
    <text evidence="10">The sequence shown here is derived from an EMBL/GenBank/DDBJ whole genome shotgun (WGS) entry which is preliminary data.</text>
</comment>
<comment type="subcellular location">
    <subcellularLocation>
        <location evidence="7">Cytoplasm</location>
    </subcellularLocation>
</comment>
<dbReference type="Proteomes" id="UP000070442">
    <property type="component" value="Unassembled WGS sequence"/>
</dbReference>
<evidence type="ECO:0000256" key="8">
    <source>
        <dbReference type="PROSITE-ProRule" id="PRU01026"/>
    </source>
</evidence>
<keyword evidence="2 7" id="KW-0698">rRNA processing</keyword>
<dbReference type="PANTHER" id="PTHR11727">
    <property type="entry name" value="DIMETHYLADENOSINE TRANSFERASE"/>
    <property type="match status" value="1"/>
</dbReference>
<gene>
    <name evidence="7" type="primary">rsmA</name>
    <name evidence="7" type="synonym">ksgA</name>
    <name evidence="10" type="ORF">HMPREF1863_01354</name>
</gene>
<feature type="domain" description="Ribosomal RNA adenine methylase transferase N-terminal" evidence="9">
    <location>
        <begin position="36"/>
        <end position="211"/>
    </location>
</feature>
<dbReference type="SUPFAM" id="SSF53335">
    <property type="entry name" value="S-adenosyl-L-methionine-dependent methyltransferases"/>
    <property type="match status" value="1"/>
</dbReference>
<dbReference type="AlphaFoldDB" id="A0A134AD45"/>
<organism evidence="10 11">
    <name type="scientific">Aedoeadaptatus coxii</name>
    <dbReference type="NCBI Taxonomy" id="755172"/>
    <lineage>
        <taxon>Bacteria</taxon>
        <taxon>Bacillati</taxon>
        <taxon>Bacillota</taxon>
        <taxon>Tissierellia</taxon>
        <taxon>Tissierellales</taxon>
        <taxon>Peptoniphilaceae</taxon>
        <taxon>Aedoeadaptatus</taxon>
    </lineage>
</organism>
<keyword evidence="6 7" id="KW-0694">RNA-binding</keyword>
<dbReference type="InterPro" id="IPR023165">
    <property type="entry name" value="rRNA_Ade_diMease-like_C"/>
</dbReference>
<dbReference type="PATRIC" id="fig|755172.3.peg.1314"/>
<evidence type="ECO:0000256" key="1">
    <source>
        <dbReference type="ARBA" id="ARBA00022490"/>
    </source>
</evidence>
<comment type="function">
    <text evidence="7">Specifically dimethylates two adjacent adenosines (A1518 and A1519) in the loop of a conserved hairpin near the 3'-end of 16S rRNA in the 30S particle. May play a critical role in biogenesis of 30S subunits.</text>
</comment>
<dbReference type="SMART" id="SM00650">
    <property type="entry name" value="rADc"/>
    <property type="match status" value="1"/>
</dbReference>
<dbReference type="InterPro" id="IPR029063">
    <property type="entry name" value="SAM-dependent_MTases_sf"/>
</dbReference>
<feature type="binding site" evidence="7 8">
    <location>
        <position position="77"/>
    </location>
    <ligand>
        <name>S-adenosyl-L-methionine</name>
        <dbReference type="ChEBI" id="CHEBI:59789"/>
    </ligand>
</feature>
<evidence type="ECO:0000259" key="9">
    <source>
        <dbReference type="SMART" id="SM00650"/>
    </source>
</evidence>
<keyword evidence="3 7" id="KW-0489">Methyltransferase</keyword>
<evidence type="ECO:0000256" key="3">
    <source>
        <dbReference type="ARBA" id="ARBA00022603"/>
    </source>
</evidence>
<dbReference type="Gene3D" id="3.40.50.150">
    <property type="entry name" value="Vaccinia Virus protein VP39"/>
    <property type="match status" value="1"/>
</dbReference>
<evidence type="ECO:0000256" key="5">
    <source>
        <dbReference type="ARBA" id="ARBA00022691"/>
    </source>
</evidence>
<dbReference type="InterPro" id="IPR011530">
    <property type="entry name" value="rRNA_adenine_dimethylase"/>
</dbReference>
<keyword evidence="5 7" id="KW-0949">S-adenosyl-L-methionine</keyword>
<dbReference type="Pfam" id="PF00398">
    <property type="entry name" value="RrnaAD"/>
    <property type="match status" value="1"/>
</dbReference>
<keyword evidence="1 7" id="KW-0963">Cytoplasm</keyword>
<dbReference type="STRING" id="755172.HMPREF1863_01354"/>
<feature type="binding site" evidence="7 8">
    <location>
        <position position="31"/>
    </location>
    <ligand>
        <name>S-adenosyl-L-methionine</name>
        <dbReference type="ChEBI" id="CHEBI:59789"/>
    </ligand>
</feature>
<dbReference type="EC" id="2.1.1.182" evidence="7"/>
<evidence type="ECO:0000256" key="6">
    <source>
        <dbReference type="ARBA" id="ARBA00022884"/>
    </source>
</evidence>
<protein>
    <recommendedName>
        <fullName evidence="7">Ribosomal RNA small subunit methyltransferase A</fullName>
        <ecNumber evidence="7">2.1.1.182</ecNumber>
    </recommendedName>
    <alternativeName>
        <fullName evidence="7">16S rRNA (adenine(1518)-N(6)/adenine(1519)-N(6))-dimethyltransferase</fullName>
    </alternativeName>
    <alternativeName>
        <fullName evidence="7">16S rRNA dimethyladenosine transferase</fullName>
    </alternativeName>
    <alternativeName>
        <fullName evidence="7">16S rRNA dimethylase</fullName>
    </alternativeName>
    <alternativeName>
        <fullName evidence="7">S-adenosylmethionine-6-N', N'-adenosyl(rRNA) dimethyltransferase</fullName>
    </alternativeName>
</protein>
<evidence type="ECO:0000256" key="7">
    <source>
        <dbReference type="HAMAP-Rule" id="MF_00607"/>
    </source>
</evidence>
<dbReference type="GO" id="GO:0003723">
    <property type="term" value="F:RNA binding"/>
    <property type="evidence" value="ECO:0007669"/>
    <property type="project" value="UniProtKB-UniRule"/>
</dbReference>
<dbReference type="InterPro" id="IPR020598">
    <property type="entry name" value="rRNA_Ade_methylase_Trfase_N"/>
</dbReference>
<feature type="binding site" evidence="7 8">
    <location>
        <position position="102"/>
    </location>
    <ligand>
        <name>S-adenosyl-L-methionine</name>
        <dbReference type="ChEBI" id="CHEBI:59789"/>
    </ligand>
</feature>
<evidence type="ECO:0000313" key="10">
    <source>
        <dbReference type="EMBL" id="KXB65626.1"/>
    </source>
</evidence>
<dbReference type="HAMAP" id="MF_00607">
    <property type="entry name" value="16SrRNA_methyltr_A"/>
    <property type="match status" value="1"/>
</dbReference>
<dbReference type="PROSITE" id="PS51689">
    <property type="entry name" value="SAM_RNA_A_N6_MT"/>
    <property type="match status" value="1"/>
</dbReference>
<dbReference type="EMBL" id="LSDG01000040">
    <property type="protein sequence ID" value="KXB65626.1"/>
    <property type="molecule type" value="Genomic_DNA"/>
</dbReference>
<proteinExistence type="inferred from homology"/>
<keyword evidence="11" id="KW-1185">Reference proteome</keyword>
<dbReference type="PROSITE" id="PS01131">
    <property type="entry name" value="RRNA_A_DIMETH"/>
    <property type="match status" value="1"/>
</dbReference>
<feature type="binding site" evidence="7 8">
    <location>
        <position position="56"/>
    </location>
    <ligand>
        <name>S-adenosyl-L-methionine</name>
        <dbReference type="ChEBI" id="CHEBI:59789"/>
    </ligand>
</feature>
<dbReference type="InterPro" id="IPR001737">
    <property type="entry name" value="KsgA/Erm"/>
</dbReference>
<reference evidence="11" key="1">
    <citation type="submission" date="2016-01" db="EMBL/GenBank/DDBJ databases">
        <authorList>
            <person name="Mitreva M."/>
            <person name="Pepin K.H."/>
            <person name="Mihindukulasuriya K.A."/>
            <person name="Fulton R."/>
            <person name="Fronick C."/>
            <person name="O'Laughlin M."/>
            <person name="Miner T."/>
            <person name="Herter B."/>
            <person name="Rosa B.A."/>
            <person name="Cordes M."/>
            <person name="Tomlinson C."/>
            <person name="Wollam A."/>
            <person name="Palsikar V.B."/>
            <person name="Mardis E.R."/>
            <person name="Wilson R.K."/>
        </authorList>
    </citation>
    <scope>NUCLEOTIDE SEQUENCE [LARGE SCALE GENOMIC DNA]</scope>
    <source>
        <strain evidence="11">DNF00729</strain>
    </source>
</reference>
<comment type="catalytic activity">
    <reaction evidence="7">
        <text>adenosine(1518)/adenosine(1519) in 16S rRNA + 4 S-adenosyl-L-methionine = N(6)-dimethyladenosine(1518)/N(6)-dimethyladenosine(1519) in 16S rRNA + 4 S-adenosyl-L-homocysteine + 4 H(+)</text>
        <dbReference type="Rhea" id="RHEA:19609"/>
        <dbReference type="Rhea" id="RHEA-COMP:10232"/>
        <dbReference type="Rhea" id="RHEA-COMP:10233"/>
        <dbReference type="ChEBI" id="CHEBI:15378"/>
        <dbReference type="ChEBI" id="CHEBI:57856"/>
        <dbReference type="ChEBI" id="CHEBI:59789"/>
        <dbReference type="ChEBI" id="CHEBI:74411"/>
        <dbReference type="ChEBI" id="CHEBI:74493"/>
        <dbReference type="EC" id="2.1.1.182"/>
    </reaction>
</comment>
<name>A0A134AD45_9FIRM</name>
<feature type="binding site" evidence="7 8">
    <location>
        <position position="29"/>
    </location>
    <ligand>
        <name>S-adenosyl-L-methionine</name>
        <dbReference type="ChEBI" id="CHEBI:59789"/>
    </ligand>
</feature>
<comment type="similarity">
    <text evidence="7">Belongs to the class I-like SAM-binding methyltransferase superfamily. rRNA adenine N(6)-methyltransferase family. RsmA subfamily.</text>
</comment>
<dbReference type="FunFam" id="3.40.50.150:FF:000023">
    <property type="entry name" value="Ribosomal RNA small subunit methyltransferase A"/>
    <property type="match status" value="1"/>
</dbReference>
<evidence type="ECO:0000256" key="4">
    <source>
        <dbReference type="ARBA" id="ARBA00022679"/>
    </source>
</evidence>
<dbReference type="InterPro" id="IPR020596">
    <property type="entry name" value="rRNA_Ade_Mease_Trfase_CS"/>
</dbReference>